<sequence>MATKFIFLLLVASTLFVVSTNARNIKFVANSSDEMYPYYPLPKPFGLSFGHVGSSFGTNFGNGNANDQSVLIGSGKVEVNDGALGRH</sequence>
<name>A0A3Q7G4D9_SOLLC</name>
<dbReference type="Proteomes" id="UP000004994">
    <property type="component" value="Chromosome 3"/>
</dbReference>
<dbReference type="Gramene" id="Solyc03g031610.1.1">
    <property type="protein sequence ID" value="Solyc03g031610.1.1.1"/>
    <property type="gene ID" value="Solyc03g031610.1"/>
</dbReference>
<accession>A0A3Q7G4D9</accession>
<feature type="chain" id="PRO_5018677784" evidence="1">
    <location>
        <begin position="23"/>
        <end position="87"/>
    </location>
</feature>
<feature type="signal peptide" evidence="1">
    <location>
        <begin position="1"/>
        <end position="22"/>
    </location>
</feature>
<reference evidence="2" key="1">
    <citation type="journal article" date="2012" name="Nature">
        <title>The tomato genome sequence provides insights into fleshy fruit evolution.</title>
        <authorList>
            <consortium name="Tomato Genome Consortium"/>
        </authorList>
    </citation>
    <scope>NUCLEOTIDE SEQUENCE [LARGE SCALE GENOMIC DNA]</scope>
    <source>
        <strain evidence="2">cv. Heinz 1706</strain>
    </source>
</reference>
<dbReference type="AlphaFoldDB" id="A0A3Q7G4D9"/>
<keyword evidence="1" id="KW-0732">Signal</keyword>
<evidence type="ECO:0000313" key="3">
    <source>
        <dbReference type="Proteomes" id="UP000004994"/>
    </source>
</evidence>
<reference evidence="2" key="2">
    <citation type="submission" date="2019-01" db="UniProtKB">
        <authorList>
            <consortium name="EnsemblPlants"/>
        </authorList>
    </citation>
    <scope>IDENTIFICATION</scope>
    <source>
        <strain evidence="2">cv. Heinz 1706</strain>
    </source>
</reference>
<dbReference type="PaxDb" id="4081-Solyc03g031610.1.1"/>
<protein>
    <submittedName>
        <fullName evidence="2">Uncharacterized protein</fullName>
    </submittedName>
</protein>
<evidence type="ECO:0000256" key="1">
    <source>
        <dbReference type="SAM" id="SignalP"/>
    </source>
</evidence>
<dbReference type="InParanoid" id="A0A3Q7G4D9"/>
<proteinExistence type="predicted"/>
<keyword evidence="3" id="KW-1185">Reference proteome</keyword>
<evidence type="ECO:0000313" key="2">
    <source>
        <dbReference type="EnsemblPlants" id="Solyc03g031610.1.1.1"/>
    </source>
</evidence>
<organism evidence="2">
    <name type="scientific">Solanum lycopersicum</name>
    <name type="common">Tomato</name>
    <name type="synonym">Lycopersicon esculentum</name>
    <dbReference type="NCBI Taxonomy" id="4081"/>
    <lineage>
        <taxon>Eukaryota</taxon>
        <taxon>Viridiplantae</taxon>
        <taxon>Streptophyta</taxon>
        <taxon>Embryophyta</taxon>
        <taxon>Tracheophyta</taxon>
        <taxon>Spermatophyta</taxon>
        <taxon>Magnoliopsida</taxon>
        <taxon>eudicotyledons</taxon>
        <taxon>Gunneridae</taxon>
        <taxon>Pentapetalae</taxon>
        <taxon>asterids</taxon>
        <taxon>lamiids</taxon>
        <taxon>Solanales</taxon>
        <taxon>Solanaceae</taxon>
        <taxon>Solanoideae</taxon>
        <taxon>Solaneae</taxon>
        <taxon>Solanum</taxon>
        <taxon>Solanum subgen. Lycopersicon</taxon>
    </lineage>
</organism>
<dbReference type="EnsemblPlants" id="Solyc03g031610.1.1">
    <property type="protein sequence ID" value="Solyc03g031610.1.1.1"/>
    <property type="gene ID" value="Solyc03g031610.1"/>
</dbReference>